<proteinExistence type="inferred from homology"/>
<sequence>MPKNIKDQASTSFSLVSQMMGASLLSISFITFQMGAVLSAIVFIGVYIFVLYLLNIFTEAVHYTQSRSYMEVTTKICGKKMAILLNVCIIVSFYGFCTGYVIISANSVVSFIQNVGKYSFNTYLAKALIAFVLIFPLCLIKSMGVLSKVSSISSFIILITVVSIVAIFFVKLDARQICKVDGKDVLYKIQAFPQSSPFITILTFLMYIPSIQSNFGCHNGIPSLLNDLKGPPIFKKKILKVSLGIAITGASIFYALVGYFGAAMFGDQIQSNIFINFAKCNLLYFNILALLYAIVVIISFPLVVFPIKETLLQIFGLTMDTTKGYLVSVIISFIFVTLAFALAAVYENIVVIFGIFASLSGFIYVFCLPIIFAIQLPRLREQNRHLDEVPDSEQMVDPIIVPILSNFMSVDRARALSIKMFGMDNPDQTNISDTETKQDRGISFLKTRTVSIINTPDGPTYRRTFSQNSSNIVADAAAAVYEASEEGQIQLAIEEAQPVYETNTSDEKKVDVSKVRKSIGWTAVGVSAMVCTVGVVMNVINMINSFK</sequence>
<feature type="transmembrane region" description="Helical" evidence="8">
    <location>
        <begin position="518"/>
        <end position="540"/>
    </location>
</feature>
<dbReference type="PANTHER" id="PTHR22950:SF458">
    <property type="entry name" value="SODIUM-COUPLED NEUTRAL AMINO ACID TRANSPORTER 11-RELATED"/>
    <property type="match status" value="1"/>
</dbReference>
<reference evidence="11" key="2">
    <citation type="submission" date="2020-12" db="EMBL/GenBank/DDBJ databases">
        <title>New Spironucleus salmonicida genome in near-complete chromosomes.</title>
        <authorList>
            <person name="Xu F."/>
            <person name="Kurt Z."/>
            <person name="Jimenez-Gonzalez A."/>
            <person name="Astvaldsson A."/>
            <person name="Andersson J.O."/>
            <person name="Svard S.G."/>
        </authorList>
    </citation>
    <scope>NUCLEOTIDE SEQUENCE</scope>
    <source>
        <strain evidence="11">ATCC 50377</strain>
    </source>
</reference>
<evidence type="ECO:0000259" key="9">
    <source>
        <dbReference type="Pfam" id="PF01490"/>
    </source>
</evidence>
<feature type="transmembrane region" description="Helical" evidence="8">
    <location>
        <begin position="282"/>
        <end position="305"/>
    </location>
</feature>
<dbReference type="EMBL" id="AUWU02000006">
    <property type="protein sequence ID" value="KAH0572191.1"/>
    <property type="molecule type" value="Genomic_DNA"/>
</dbReference>
<feature type="transmembrane region" description="Helical" evidence="8">
    <location>
        <begin position="190"/>
        <end position="208"/>
    </location>
</feature>
<evidence type="ECO:0000256" key="6">
    <source>
        <dbReference type="ARBA" id="ARBA00022989"/>
    </source>
</evidence>
<dbReference type="AlphaFoldDB" id="V6M386"/>
<keyword evidence="4 8" id="KW-0812">Transmembrane</keyword>
<keyword evidence="12" id="KW-1185">Reference proteome</keyword>
<keyword evidence="5" id="KW-0029">Amino-acid transport</keyword>
<dbReference type="PANTHER" id="PTHR22950">
    <property type="entry name" value="AMINO ACID TRANSPORTER"/>
    <property type="match status" value="1"/>
</dbReference>
<comment type="subcellular location">
    <subcellularLocation>
        <location evidence="1">Membrane</location>
        <topology evidence="1">Multi-pass membrane protein</topology>
    </subcellularLocation>
</comment>
<organism evidence="10">
    <name type="scientific">Spironucleus salmonicida</name>
    <dbReference type="NCBI Taxonomy" id="348837"/>
    <lineage>
        <taxon>Eukaryota</taxon>
        <taxon>Metamonada</taxon>
        <taxon>Diplomonadida</taxon>
        <taxon>Hexamitidae</taxon>
        <taxon>Hexamitinae</taxon>
        <taxon>Spironucleus</taxon>
    </lineage>
</organism>
<dbReference type="Gene3D" id="1.20.1740.10">
    <property type="entry name" value="Amino acid/polyamine transporter I"/>
    <property type="match status" value="1"/>
</dbReference>
<dbReference type="GO" id="GO:0016020">
    <property type="term" value="C:membrane"/>
    <property type="evidence" value="ECO:0007669"/>
    <property type="project" value="UniProtKB-SubCell"/>
</dbReference>
<evidence type="ECO:0000256" key="7">
    <source>
        <dbReference type="ARBA" id="ARBA00023136"/>
    </source>
</evidence>
<evidence type="ECO:0000256" key="4">
    <source>
        <dbReference type="ARBA" id="ARBA00022692"/>
    </source>
</evidence>
<reference evidence="10 11" key="1">
    <citation type="journal article" date="2014" name="PLoS Genet.">
        <title>The Genome of Spironucleus salmonicida Highlights a Fish Pathogen Adapted to Fluctuating Environments.</title>
        <authorList>
            <person name="Xu F."/>
            <person name="Jerlstrom-Hultqvist J."/>
            <person name="Einarsson E."/>
            <person name="Astvaldsson A."/>
            <person name="Svard S.G."/>
            <person name="Andersson J.O."/>
        </authorList>
    </citation>
    <scope>NUCLEOTIDE SEQUENCE</scope>
    <source>
        <strain evidence="11">ATCC 50377</strain>
    </source>
</reference>
<evidence type="ECO:0000313" key="12">
    <source>
        <dbReference type="Proteomes" id="UP000018208"/>
    </source>
</evidence>
<feature type="transmembrane region" description="Helical" evidence="8">
    <location>
        <begin position="38"/>
        <end position="61"/>
    </location>
</feature>
<dbReference type="VEuPathDB" id="GiardiaDB:SS50377_26400"/>
<feature type="transmembrane region" description="Helical" evidence="8">
    <location>
        <begin position="325"/>
        <end position="346"/>
    </location>
</feature>
<feature type="transmembrane region" description="Helical" evidence="8">
    <location>
        <begin position="238"/>
        <end position="262"/>
    </location>
</feature>
<keyword evidence="7 8" id="KW-0472">Membrane</keyword>
<keyword evidence="6 8" id="KW-1133">Transmembrane helix</keyword>
<dbReference type="InterPro" id="IPR013057">
    <property type="entry name" value="AA_transpt_TM"/>
</dbReference>
<protein>
    <submittedName>
        <fullName evidence="10">Amino acid transporter family protein</fullName>
    </submittedName>
</protein>
<comment type="similarity">
    <text evidence="2">Belongs to the amino acid/polyamine transporter 2 family.</text>
</comment>
<evidence type="ECO:0000256" key="1">
    <source>
        <dbReference type="ARBA" id="ARBA00004141"/>
    </source>
</evidence>
<feature type="domain" description="Amino acid transporter transmembrane" evidence="9">
    <location>
        <begin position="10"/>
        <end position="376"/>
    </location>
</feature>
<keyword evidence="3" id="KW-0813">Transport</keyword>
<dbReference type="GO" id="GO:0015179">
    <property type="term" value="F:L-amino acid transmembrane transporter activity"/>
    <property type="evidence" value="ECO:0007669"/>
    <property type="project" value="TreeGrafter"/>
</dbReference>
<dbReference type="EMBL" id="KI546035">
    <property type="protein sequence ID" value="EST47734.1"/>
    <property type="molecule type" value="Genomic_DNA"/>
</dbReference>
<gene>
    <name evidence="10" type="ORF">SS50377_12131</name>
    <name evidence="11" type="ORF">SS50377_26400</name>
</gene>
<evidence type="ECO:0000256" key="8">
    <source>
        <dbReference type="SAM" id="Phobius"/>
    </source>
</evidence>
<dbReference type="Proteomes" id="UP000018208">
    <property type="component" value="Unassembled WGS sequence"/>
</dbReference>
<evidence type="ECO:0000256" key="2">
    <source>
        <dbReference type="ARBA" id="ARBA00008066"/>
    </source>
</evidence>
<feature type="transmembrane region" description="Helical" evidence="8">
    <location>
        <begin position="352"/>
        <end position="374"/>
    </location>
</feature>
<feature type="transmembrane region" description="Helical" evidence="8">
    <location>
        <begin position="123"/>
        <end position="140"/>
    </location>
</feature>
<evidence type="ECO:0000313" key="11">
    <source>
        <dbReference type="EMBL" id="KAH0572191.1"/>
    </source>
</evidence>
<feature type="transmembrane region" description="Helical" evidence="8">
    <location>
        <begin position="82"/>
        <end position="103"/>
    </location>
</feature>
<evidence type="ECO:0000256" key="5">
    <source>
        <dbReference type="ARBA" id="ARBA00022970"/>
    </source>
</evidence>
<feature type="transmembrane region" description="Helical" evidence="8">
    <location>
        <begin position="12"/>
        <end position="32"/>
    </location>
</feature>
<accession>V6M386</accession>
<name>V6M386_9EUKA</name>
<dbReference type="OrthoDB" id="655540at2759"/>
<feature type="transmembrane region" description="Helical" evidence="8">
    <location>
        <begin position="152"/>
        <end position="170"/>
    </location>
</feature>
<dbReference type="Pfam" id="PF01490">
    <property type="entry name" value="Aa_trans"/>
    <property type="match status" value="1"/>
</dbReference>
<evidence type="ECO:0000256" key="3">
    <source>
        <dbReference type="ARBA" id="ARBA00022448"/>
    </source>
</evidence>
<evidence type="ECO:0000313" key="10">
    <source>
        <dbReference type="EMBL" id="EST47734.1"/>
    </source>
</evidence>